<proteinExistence type="inferred from homology"/>
<dbReference type="PANTHER" id="PTHR43618:SF18">
    <property type="entry name" value="SHORT CHAIN DEHYDROGENASE_REDUCTASE FAMILY (AFU_ORTHOLOGUE AFUA_5G12480)"/>
    <property type="match status" value="1"/>
</dbReference>
<sequence length="275" mass="28690">MSLSGRVGLVTGGGTGIGFMIAKAFAANGAKVYITGHRLDVLEQASASVTGVSGSIVPIQMDVTDEESVEAGAKHIEGIDGKLDILVNKFVNMPDLPPPFAKKYAAEDIFEPETVQNWAGIFTLNTIAPFFVIRAFQSLLIKGAHSRPQGTSSVINISSVAAKMNTTSPMITVAYSVTKAALDKLTLVLATSFGGRGIPIRVNALQPGPFASEMVTPEFLEGLKTTLAPGQVALIPARRHGTDAEMGTTALYLAVSDYTNGAVLSVDGGLSLVNP</sequence>
<dbReference type="Gene3D" id="3.40.50.720">
    <property type="entry name" value="NAD(P)-binding Rossmann-like Domain"/>
    <property type="match status" value="1"/>
</dbReference>
<dbReference type="OMA" id="NWAGIFT"/>
<dbReference type="Pfam" id="PF13561">
    <property type="entry name" value="adh_short_C2"/>
    <property type="match status" value="1"/>
</dbReference>
<keyword evidence="3" id="KW-0560">Oxidoreductase</keyword>
<dbReference type="PANTHER" id="PTHR43618">
    <property type="entry name" value="7-ALPHA-HYDROXYSTEROID DEHYDROGENASE"/>
    <property type="match status" value="1"/>
</dbReference>
<name>A0A284RSN2_ARMOS</name>
<evidence type="ECO:0000313" key="5">
    <source>
        <dbReference type="Proteomes" id="UP000219338"/>
    </source>
</evidence>
<dbReference type="InterPro" id="IPR002347">
    <property type="entry name" value="SDR_fam"/>
</dbReference>
<dbReference type="InterPro" id="IPR052178">
    <property type="entry name" value="Sec_Metab_Biosynth_SDR"/>
</dbReference>
<keyword evidence="5" id="KW-1185">Reference proteome</keyword>
<protein>
    <submittedName>
        <fullName evidence="4">Related to tropinone reductase</fullName>
    </submittedName>
</protein>
<comment type="similarity">
    <text evidence="1">Belongs to the short-chain dehydrogenases/reductases (SDR) family.</text>
</comment>
<dbReference type="GO" id="GO:0016491">
    <property type="term" value="F:oxidoreductase activity"/>
    <property type="evidence" value="ECO:0007669"/>
    <property type="project" value="UniProtKB-KW"/>
</dbReference>
<organism evidence="4 5">
    <name type="scientific">Armillaria ostoyae</name>
    <name type="common">Armillaria root rot fungus</name>
    <dbReference type="NCBI Taxonomy" id="47428"/>
    <lineage>
        <taxon>Eukaryota</taxon>
        <taxon>Fungi</taxon>
        <taxon>Dikarya</taxon>
        <taxon>Basidiomycota</taxon>
        <taxon>Agaricomycotina</taxon>
        <taxon>Agaricomycetes</taxon>
        <taxon>Agaricomycetidae</taxon>
        <taxon>Agaricales</taxon>
        <taxon>Marasmiineae</taxon>
        <taxon>Physalacriaceae</taxon>
        <taxon>Armillaria</taxon>
    </lineage>
</organism>
<dbReference type="OrthoDB" id="3819888at2759"/>
<dbReference type="PRINTS" id="PR00081">
    <property type="entry name" value="GDHRDH"/>
</dbReference>
<dbReference type="SUPFAM" id="SSF51735">
    <property type="entry name" value="NAD(P)-binding Rossmann-fold domains"/>
    <property type="match status" value="1"/>
</dbReference>
<evidence type="ECO:0000256" key="1">
    <source>
        <dbReference type="ARBA" id="ARBA00006484"/>
    </source>
</evidence>
<reference evidence="5" key="1">
    <citation type="journal article" date="2017" name="Nat. Ecol. Evol.">
        <title>Genome expansion and lineage-specific genetic innovations in the forest pathogenic fungi Armillaria.</title>
        <authorList>
            <person name="Sipos G."/>
            <person name="Prasanna A.N."/>
            <person name="Walter M.C."/>
            <person name="O'Connor E."/>
            <person name="Balint B."/>
            <person name="Krizsan K."/>
            <person name="Kiss B."/>
            <person name="Hess J."/>
            <person name="Varga T."/>
            <person name="Slot J."/>
            <person name="Riley R."/>
            <person name="Boka B."/>
            <person name="Rigling D."/>
            <person name="Barry K."/>
            <person name="Lee J."/>
            <person name="Mihaltcheva S."/>
            <person name="LaButti K."/>
            <person name="Lipzen A."/>
            <person name="Waldron R."/>
            <person name="Moloney N.M."/>
            <person name="Sperisen C."/>
            <person name="Kredics L."/>
            <person name="Vagvoelgyi C."/>
            <person name="Patrignani A."/>
            <person name="Fitzpatrick D."/>
            <person name="Nagy I."/>
            <person name="Doyle S."/>
            <person name="Anderson J.B."/>
            <person name="Grigoriev I.V."/>
            <person name="Gueldener U."/>
            <person name="Muensterkoetter M."/>
            <person name="Nagy L.G."/>
        </authorList>
    </citation>
    <scope>NUCLEOTIDE SEQUENCE [LARGE SCALE GENOMIC DNA]</scope>
    <source>
        <strain evidence="5">C18/9</strain>
    </source>
</reference>
<evidence type="ECO:0000256" key="3">
    <source>
        <dbReference type="ARBA" id="ARBA00023002"/>
    </source>
</evidence>
<dbReference type="EMBL" id="FUEG01000015">
    <property type="protein sequence ID" value="SJL11715.1"/>
    <property type="molecule type" value="Genomic_DNA"/>
</dbReference>
<dbReference type="STRING" id="47428.A0A284RSN2"/>
<accession>A0A284RSN2</accession>
<keyword evidence="2" id="KW-0521">NADP</keyword>
<dbReference type="CDD" id="cd05233">
    <property type="entry name" value="SDR_c"/>
    <property type="match status" value="1"/>
</dbReference>
<dbReference type="InterPro" id="IPR036291">
    <property type="entry name" value="NAD(P)-bd_dom_sf"/>
</dbReference>
<dbReference type="Proteomes" id="UP000219338">
    <property type="component" value="Unassembled WGS sequence"/>
</dbReference>
<evidence type="ECO:0000313" key="4">
    <source>
        <dbReference type="EMBL" id="SJL11715.1"/>
    </source>
</evidence>
<dbReference type="AlphaFoldDB" id="A0A284RSN2"/>
<evidence type="ECO:0000256" key="2">
    <source>
        <dbReference type="ARBA" id="ARBA00022857"/>
    </source>
</evidence>
<gene>
    <name evidence="4" type="ORF">ARMOST_15123</name>
</gene>